<protein>
    <recommendedName>
        <fullName evidence="4">Secreted protein</fullName>
    </recommendedName>
</protein>
<dbReference type="Proteomes" id="UP000028012">
    <property type="component" value="Unassembled WGS sequence"/>
</dbReference>
<sequence>MRNILLATCLILGAAAAPAHASENISLHVKVTNGSQVLVDTNLLTTPGAPAQARVGSDIRYVSSTTVYSRGKRSSLGGKKGTPVDLPPAERTYATLFDGVDITVYPEPLAEAVGSPDKVLLRTRVSLSRLNGMEHTGEGDARIDLPSVQNFRTQSNTVVAWGSPQVISYKSAGDEAADDYRIEVTPSTAKAR</sequence>
<dbReference type="STRING" id="325777.GW15_0221690"/>
<reference evidence="2 3" key="1">
    <citation type="submission" date="2014-09" db="EMBL/GenBank/DDBJ databases">
        <title>A draft genome sequence for Xanthomonas axonopodis pv. vasculorum NCPPB 900.</title>
        <authorList>
            <person name="Harrison J."/>
            <person name="Studholme D.J."/>
        </authorList>
    </citation>
    <scope>NUCLEOTIDE SEQUENCE [LARGE SCALE GENOMIC DNA]</scope>
    <source>
        <strain evidence="2 3">NCPPB 900</strain>
    </source>
</reference>
<feature type="signal peptide" evidence="1">
    <location>
        <begin position="1"/>
        <end position="21"/>
    </location>
</feature>
<evidence type="ECO:0000256" key="1">
    <source>
        <dbReference type="SAM" id="SignalP"/>
    </source>
</evidence>
<organism evidence="2 3">
    <name type="scientific">Xanthomonas axonopodis pv. vasculorum</name>
    <dbReference type="NCBI Taxonomy" id="325777"/>
    <lineage>
        <taxon>Bacteria</taxon>
        <taxon>Pseudomonadati</taxon>
        <taxon>Pseudomonadota</taxon>
        <taxon>Gammaproteobacteria</taxon>
        <taxon>Lysobacterales</taxon>
        <taxon>Lysobacteraceae</taxon>
        <taxon>Xanthomonas</taxon>
    </lineage>
</organism>
<accession>A0A098PTH0</accession>
<feature type="chain" id="PRO_5001938154" description="Secreted protein" evidence="1">
    <location>
        <begin position="22"/>
        <end position="192"/>
    </location>
</feature>
<evidence type="ECO:0000313" key="2">
    <source>
        <dbReference type="EMBL" id="KGE50374.1"/>
    </source>
</evidence>
<dbReference type="HOGENOM" id="CLU_1414675_0_0_6"/>
<dbReference type="EMBL" id="JPHD02000143">
    <property type="protein sequence ID" value="KGE50374.1"/>
    <property type="molecule type" value="Genomic_DNA"/>
</dbReference>
<dbReference type="AlphaFoldDB" id="A0A098PTH0"/>
<keyword evidence="1" id="KW-0732">Signal</keyword>
<evidence type="ECO:0000313" key="3">
    <source>
        <dbReference type="Proteomes" id="UP000028012"/>
    </source>
</evidence>
<name>A0A098PTH0_9XANT</name>
<proteinExistence type="predicted"/>
<comment type="caution">
    <text evidence="2">The sequence shown here is derived from an EMBL/GenBank/DDBJ whole genome shotgun (WGS) entry which is preliminary data.</text>
</comment>
<evidence type="ECO:0008006" key="4">
    <source>
        <dbReference type="Google" id="ProtNLM"/>
    </source>
</evidence>
<dbReference type="RefSeq" id="WP_042825208.1">
    <property type="nucleotide sequence ID" value="NZ_KN173626.1"/>
</dbReference>
<gene>
    <name evidence="2" type="ORF">GW15_0221690</name>
</gene>